<evidence type="ECO:0000313" key="1">
    <source>
        <dbReference type="EMBL" id="GAG51046.1"/>
    </source>
</evidence>
<dbReference type="CDD" id="cd00085">
    <property type="entry name" value="HNHc"/>
    <property type="match status" value="1"/>
</dbReference>
<dbReference type="EMBL" id="BARS01053373">
    <property type="protein sequence ID" value="GAG51046.1"/>
    <property type="molecule type" value="Genomic_DNA"/>
</dbReference>
<sequence length="87" mass="9669">MAAKVAARIAYHGDNKRQKWVYQCAACRSFFKGAEVQVDHIIPTGGLTSLEELAGFVERLTVEEGFQVLCKGCHKKKTEAEKNEGKI</sequence>
<comment type="caution">
    <text evidence="1">The sequence shown here is derived from an EMBL/GenBank/DDBJ whole genome shotgun (WGS) entry which is preliminary data.</text>
</comment>
<gene>
    <name evidence="1" type="ORF">S01H1_79209</name>
</gene>
<dbReference type="Gene3D" id="1.10.30.50">
    <property type="match status" value="1"/>
</dbReference>
<dbReference type="InterPro" id="IPR003615">
    <property type="entry name" value="HNH_nuc"/>
</dbReference>
<accession>X0ZS54</accession>
<proteinExistence type="predicted"/>
<name>X0ZS54_9ZZZZ</name>
<dbReference type="AlphaFoldDB" id="X0ZS54"/>
<organism evidence="1">
    <name type="scientific">marine sediment metagenome</name>
    <dbReference type="NCBI Taxonomy" id="412755"/>
    <lineage>
        <taxon>unclassified sequences</taxon>
        <taxon>metagenomes</taxon>
        <taxon>ecological metagenomes</taxon>
    </lineage>
</organism>
<protein>
    <submittedName>
        <fullName evidence="1">Uncharacterized protein</fullName>
    </submittedName>
</protein>
<reference evidence="1" key="1">
    <citation type="journal article" date="2014" name="Front. Microbiol.">
        <title>High frequency of phylogenetically diverse reductive dehalogenase-homologous genes in deep subseafloor sedimentary metagenomes.</title>
        <authorList>
            <person name="Kawai M."/>
            <person name="Futagami T."/>
            <person name="Toyoda A."/>
            <person name="Takaki Y."/>
            <person name="Nishi S."/>
            <person name="Hori S."/>
            <person name="Arai W."/>
            <person name="Tsubouchi T."/>
            <person name="Morono Y."/>
            <person name="Uchiyama I."/>
            <person name="Ito T."/>
            <person name="Fujiyama A."/>
            <person name="Inagaki F."/>
            <person name="Takami H."/>
        </authorList>
    </citation>
    <scope>NUCLEOTIDE SEQUENCE</scope>
    <source>
        <strain evidence="1">Expedition CK06-06</strain>
    </source>
</reference>